<dbReference type="GO" id="GO:0003677">
    <property type="term" value="F:DNA binding"/>
    <property type="evidence" value="ECO:0007669"/>
    <property type="project" value="UniProtKB-KW"/>
</dbReference>
<dbReference type="Pfam" id="PF03466">
    <property type="entry name" value="LysR_substrate"/>
    <property type="match status" value="1"/>
</dbReference>
<dbReference type="InterPro" id="IPR036388">
    <property type="entry name" value="WH-like_DNA-bd_sf"/>
</dbReference>
<evidence type="ECO:0000256" key="1">
    <source>
        <dbReference type="ARBA" id="ARBA00009437"/>
    </source>
</evidence>
<dbReference type="SUPFAM" id="SSF53850">
    <property type="entry name" value="Periplasmic binding protein-like II"/>
    <property type="match status" value="1"/>
</dbReference>
<keyword evidence="2" id="KW-0805">Transcription regulation</keyword>
<name>A0A1I5UFD7_9ACTN</name>
<dbReference type="InterPro" id="IPR000847">
    <property type="entry name" value="LysR_HTH_N"/>
</dbReference>
<comment type="similarity">
    <text evidence="1">Belongs to the LysR transcriptional regulatory family.</text>
</comment>
<gene>
    <name evidence="6" type="ORF">SAMN04489713_119168</name>
</gene>
<feature type="domain" description="HTH lysR-type" evidence="5">
    <location>
        <begin position="2"/>
        <end position="59"/>
    </location>
</feature>
<organism evidence="6 7">
    <name type="scientific">Actinomadura madurae</name>
    <dbReference type="NCBI Taxonomy" id="1993"/>
    <lineage>
        <taxon>Bacteria</taxon>
        <taxon>Bacillati</taxon>
        <taxon>Actinomycetota</taxon>
        <taxon>Actinomycetes</taxon>
        <taxon>Streptosporangiales</taxon>
        <taxon>Thermomonosporaceae</taxon>
        <taxon>Actinomadura</taxon>
    </lineage>
</organism>
<dbReference type="CDD" id="cd00090">
    <property type="entry name" value="HTH_ARSR"/>
    <property type="match status" value="1"/>
</dbReference>
<dbReference type="eggNOG" id="COG0583">
    <property type="taxonomic scope" value="Bacteria"/>
</dbReference>
<keyword evidence="7" id="KW-1185">Reference proteome</keyword>
<dbReference type="Gene3D" id="1.10.10.10">
    <property type="entry name" value="Winged helix-like DNA-binding domain superfamily/Winged helix DNA-binding domain"/>
    <property type="match status" value="1"/>
</dbReference>
<dbReference type="STRING" id="1993.SAMN04489713_119168"/>
<dbReference type="AlphaFoldDB" id="A0A1I5UFD7"/>
<dbReference type="InParanoid" id="A0A1I5UFD7"/>
<evidence type="ECO:0000256" key="4">
    <source>
        <dbReference type="ARBA" id="ARBA00023163"/>
    </source>
</evidence>
<proteinExistence type="inferred from homology"/>
<evidence type="ECO:0000313" key="6">
    <source>
        <dbReference type="EMBL" id="SFP93747.1"/>
    </source>
</evidence>
<dbReference type="PANTHER" id="PTHR30346">
    <property type="entry name" value="TRANSCRIPTIONAL DUAL REGULATOR HCAR-RELATED"/>
    <property type="match status" value="1"/>
</dbReference>
<dbReference type="InterPro" id="IPR036390">
    <property type="entry name" value="WH_DNA-bd_sf"/>
</dbReference>
<dbReference type="EMBL" id="FOVH01000019">
    <property type="protein sequence ID" value="SFP93747.1"/>
    <property type="molecule type" value="Genomic_DNA"/>
</dbReference>
<keyword evidence="4" id="KW-0804">Transcription</keyword>
<sequence length="303" mass="32501">MLDIVRLRVLAAIAAEGSVTKAAKHLNYSQPAVSRHLARLEAETGARLVQRVGRGIRLTPEGEHLARRATEIVGRVDTAAAELSALVGLHTGLVRVAGFQSALAALVPHAAGTLRREHPGLELRLIESHPRVALDLLRAGEVDVAVAFRYDDPAPDDVRAAHLFDDPTYLLSLDPGQTLEGNRDSDWIAGCENCRREFLEACDKAGFTPPIAYTADDIIVNQALVAAGMGVTTMPGLALRTHRAPGIEASVLRDFQRHVYLATYGDPPDPPATTAFIAALHHAVQQIRPGGPLPPVLRPSQAE</sequence>
<dbReference type="SUPFAM" id="SSF46785">
    <property type="entry name" value="Winged helix' DNA-binding domain"/>
    <property type="match status" value="1"/>
</dbReference>
<dbReference type="GO" id="GO:0003700">
    <property type="term" value="F:DNA-binding transcription factor activity"/>
    <property type="evidence" value="ECO:0007669"/>
    <property type="project" value="InterPro"/>
</dbReference>
<dbReference type="Proteomes" id="UP000183413">
    <property type="component" value="Unassembled WGS sequence"/>
</dbReference>
<keyword evidence="3 6" id="KW-0238">DNA-binding</keyword>
<dbReference type="PROSITE" id="PS50931">
    <property type="entry name" value="HTH_LYSR"/>
    <property type="match status" value="1"/>
</dbReference>
<dbReference type="FunFam" id="1.10.10.10:FF:000001">
    <property type="entry name" value="LysR family transcriptional regulator"/>
    <property type="match status" value="1"/>
</dbReference>
<dbReference type="Pfam" id="PF00126">
    <property type="entry name" value="HTH_1"/>
    <property type="match status" value="1"/>
</dbReference>
<dbReference type="PRINTS" id="PR00039">
    <property type="entry name" value="HTHLYSR"/>
</dbReference>
<accession>A0A1I5UFD7</accession>
<evidence type="ECO:0000256" key="3">
    <source>
        <dbReference type="ARBA" id="ARBA00023125"/>
    </source>
</evidence>
<dbReference type="RefSeq" id="WP_075024124.1">
    <property type="nucleotide sequence ID" value="NZ_FOVH01000019.1"/>
</dbReference>
<dbReference type="InterPro" id="IPR011991">
    <property type="entry name" value="ArsR-like_HTH"/>
</dbReference>
<dbReference type="Gene3D" id="3.40.190.10">
    <property type="entry name" value="Periplasmic binding protein-like II"/>
    <property type="match status" value="2"/>
</dbReference>
<evidence type="ECO:0000259" key="5">
    <source>
        <dbReference type="PROSITE" id="PS50931"/>
    </source>
</evidence>
<protein>
    <submittedName>
        <fullName evidence="6">DNA-binding transcriptional regulator, LysR family</fullName>
    </submittedName>
</protein>
<reference evidence="6 7" key="1">
    <citation type="submission" date="2016-10" db="EMBL/GenBank/DDBJ databases">
        <authorList>
            <person name="de Groot N.N."/>
        </authorList>
    </citation>
    <scope>NUCLEOTIDE SEQUENCE [LARGE SCALE GENOMIC DNA]</scope>
    <source>
        <strain evidence="6 7">DSM 43067</strain>
    </source>
</reference>
<dbReference type="PANTHER" id="PTHR30346:SF29">
    <property type="entry name" value="LYSR SUBSTRATE-BINDING"/>
    <property type="match status" value="1"/>
</dbReference>
<evidence type="ECO:0000313" key="7">
    <source>
        <dbReference type="Proteomes" id="UP000183413"/>
    </source>
</evidence>
<dbReference type="GO" id="GO:0032993">
    <property type="term" value="C:protein-DNA complex"/>
    <property type="evidence" value="ECO:0007669"/>
    <property type="project" value="TreeGrafter"/>
</dbReference>
<evidence type="ECO:0000256" key="2">
    <source>
        <dbReference type="ARBA" id="ARBA00023015"/>
    </source>
</evidence>
<dbReference type="InterPro" id="IPR005119">
    <property type="entry name" value="LysR_subst-bd"/>
</dbReference>